<feature type="region of interest" description="Disordered" evidence="1">
    <location>
        <begin position="41"/>
        <end position="109"/>
    </location>
</feature>
<feature type="compositionally biased region" description="Basic and acidic residues" evidence="1">
    <location>
        <begin position="41"/>
        <end position="53"/>
    </location>
</feature>
<feature type="compositionally biased region" description="Basic and acidic residues" evidence="1">
    <location>
        <begin position="66"/>
        <end position="75"/>
    </location>
</feature>
<accession>A0A645HMP5</accession>
<sequence length="109" mass="12039">MADKVSGFTSVKKVANRRGDNTTVFKVSILAKEKTWTTLNNDERQAKKDEAKVASKAAKKKSKPSKKVEDAKATEKNVNLAQLAQKEKSTLSKGAVNVRSFTRRKTGEK</sequence>
<evidence type="ECO:0000313" key="2">
    <source>
        <dbReference type="EMBL" id="MPN40090.1"/>
    </source>
</evidence>
<reference evidence="2" key="1">
    <citation type="submission" date="2019-08" db="EMBL/GenBank/DDBJ databases">
        <authorList>
            <person name="Kucharzyk K."/>
            <person name="Murdoch R.W."/>
            <person name="Higgins S."/>
            <person name="Loffler F."/>
        </authorList>
    </citation>
    <scope>NUCLEOTIDE SEQUENCE</scope>
</reference>
<comment type="caution">
    <text evidence="2">The sequence shown here is derived from an EMBL/GenBank/DDBJ whole genome shotgun (WGS) entry which is preliminary data.</text>
</comment>
<gene>
    <name evidence="2" type="ORF">SDC9_187625</name>
</gene>
<proteinExistence type="predicted"/>
<organism evidence="2">
    <name type="scientific">bioreactor metagenome</name>
    <dbReference type="NCBI Taxonomy" id="1076179"/>
    <lineage>
        <taxon>unclassified sequences</taxon>
        <taxon>metagenomes</taxon>
        <taxon>ecological metagenomes</taxon>
    </lineage>
</organism>
<dbReference type="AlphaFoldDB" id="A0A645HMP5"/>
<protein>
    <submittedName>
        <fullName evidence="2">Uncharacterized protein</fullName>
    </submittedName>
</protein>
<dbReference type="EMBL" id="VSSQ01096286">
    <property type="protein sequence ID" value="MPN40090.1"/>
    <property type="molecule type" value="Genomic_DNA"/>
</dbReference>
<name>A0A645HMP5_9ZZZZ</name>
<evidence type="ECO:0000256" key="1">
    <source>
        <dbReference type="SAM" id="MobiDB-lite"/>
    </source>
</evidence>